<dbReference type="InterPro" id="IPR040106">
    <property type="entry name" value="Esc1_bHLHzip"/>
</dbReference>
<accession>A0AAW0E8C9</accession>
<comment type="caution">
    <text evidence="3">The sequence shown here is derived from an EMBL/GenBank/DDBJ whole genome shotgun (WGS) entry which is preliminary data.</text>
</comment>
<dbReference type="GO" id="GO:0046983">
    <property type="term" value="F:protein dimerization activity"/>
    <property type="evidence" value="ECO:0007669"/>
    <property type="project" value="InterPro"/>
</dbReference>
<feature type="compositionally biased region" description="Pro residues" evidence="1">
    <location>
        <begin position="84"/>
        <end position="95"/>
    </location>
</feature>
<organism evidence="3 4">
    <name type="scientific">Favolaschia claudopus</name>
    <dbReference type="NCBI Taxonomy" id="2862362"/>
    <lineage>
        <taxon>Eukaryota</taxon>
        <taxon>Fungi</taxon>
        <taxon>Dikarya</taxon>
        <taxon>Basidiomycota</taxon>
        <taxon>Agaricomycotina</taxon>
        <taxon>Agaricomycetes</taxon>
        <taxon>Agaricomycetidae</taxon>
        <taxon>Agaricales</taxon>
        <taxon>Marasmiineae</taxon>
        <taxon>Mycenaceae</taxon>
        <taxon>Favolaschia</taxon>
    </lineage>
</organism>
<dbReference type="Pfam" id="PF00010">
    <property type="entry name" value="HLH"/>
    <property type="match status" value="1"/>
</dbReference>
<dbReference type="PANTHER" id="PTHR23389">
    <property type="entry name" value="CHROMOSOME TRANSMISSION FIDELITY FACTOR 18"/>
    <property type="match status" value="1"/>
</dbReference>
<evidence type="ECO:0000259" key="2">
    <source>
        <dbReference type="PROSITE" id="PS50888"/>
    </source>
</evidence>
<dbReference type="InterPro" id="IPR003959">
    <property type="entry name" value="ATPase_AAA_core"/>
</dbReference>
<protein>
    <submittedName>
        <fullName evidence="3">Transcription initiation factor</fullName>
    </submittedName>
</protein>
<dbReference type="SUPFAM" id="SSF52540">
    <property type="entry name" value="P-loop containing nucleoside triphosphate hydrolases"/>
    <property type="match status" value="1"/>
</dbReference>
<sequence length="1172" mass="127931">MAGRKKASAAKSTGKQQTLFDLFKKPAPISEPPFVSQNTLPLTAPINDEQEMTVLAPPPSQTLGSLSWSSQPPEIIDISSSSPTPVPPLAPPPNGGKPMKFIFSRQWQEPFTSGPSRPLDPVVIDLTVPSDASPLPLPSKTPKATYSIFAPRTRAPAAAIPATSAAKPPRQTYSVFNTRSEKPSGQPKLSHSIKECDAPFPAEDTQHIHRWRPQRADGVLGNEANTVYLRDWMQAHEVQFETPNGLNGVSDASDYSSDAEGFVATEGEDDDDFLPASTEEARYGNAFSAHLANTIILSGPSGSGKTTAVYSCAEELGWEVFEVYPGIGKRNGASLESLIGEEADSDNSTDFGFMSAKAKAGTRQSVILLEEVDILFKEDANFWPAVIRLIRDSKRAVICTCNDADISLIPIADLPLQTILYFQPCPSEIAGSYLQGLCCAEGHIVDRNVLAKMYAKGGFDLRHTILRLQLLCQDFPLGTRPELDHLLDWNVAPRQSIPHADLISFMDAYMTRGSLDRPEALASTQHVSSTDEELGHPILRDAVTDGYGTYELDTKFICAVMEVSRGKRVARAEFVGEDYQELIDALRNNSAFPVGVMDRVVAHTDYVPLARQIIAEEDALEARVEHGGRATRSRGRYIRSIEIEERERERLKGSAPLSQSAWLPIIHRLLAIPLLLLVPWLLWNTSKISVILVQHRHTSLVPQHMPQTTLISASSCVPPHPTIHMTTNRVRLRASVSTPFAIQVRSHKIEGDDPMNVDDDAPPRPLPRSARHMSHEPQGPQFDYTMRRHSIAVGHTRSPSRLSAPHGVKRKMSADPAGFPTVGEEGDPPLSGPGVPSGMALDPQAPAPKRRGSAIDTQRIAQLSLNDRRDSHDGRAHQWWANDRRDSTASAFSNASTVGGDYSPGHSGGDSPHGRQPPGIATFAWPSSHPAGPDQPGTHNEVEGVSATPRTLDPAVSVARMPPTNFPPDRRMSVPDVSAIGPTRSLRSRSRPPSRSKQSPEANHSGPSSAQDDPVSAPSPTASSKHFKESSSTAPYSRSPELRVSHKLAERKRRKEMKELFDELRDQLPADRGMKASKWEILSKAIEFVHQLKQGHQEMAREIEVLRHEVETLRPGSYPPGSTHPPGHFQPPSSSQQTLMTSRPTSQNSYPPSAGGTTGHNGSLHRTDGPPS</sequence>
<feature type="compositionally biased region" description="Basic and acidic residues" evidence="1">
    <location>
        <begin position="866"/>
        <end position="887"/>
    </location>
</feature>
<gene>
    <name evidence="3" type="ORF">R3P38DRAFT_2494934</name>
</gene>
<feature type="region of interest" description="Disordered" evidence="1">
    <location>
        <begin position="750"/>
        <end position="782"/>
    </location>
</feature>
<reference evidence="3 4" key="1">
    <citation type="journal article" date="2024" name="J Genomics">
        <title>Draft genome sequencing and assembly of Favolaschia claudopus CIRM-BRFM 2984 isolated from oak limbs.</title>
        <authorList>
            <person name="Navarro D."/>
            <person name="Drula E."/>
            <person name="Chaduli D."/>
            <person name="Cazenave R."/>
            <person name="Ahrendt S."/>
            <person name="Wang J."/>
            <person name="Lipzen A."/>
            <person name="Daum C."/>
            <person name="Barry K."/>
            <person name="Grigoriev I.V."/>
            <person name="Favel A."/>
            <person name="Rosso M.N."/>
            <person name="Martin F."/>
        </authorList>
    </citation>
    <scope>NUCLEOTIDE SEQUENCE [LARGE SCALE GENOMIC DNA]</scope>
    <source>
        <strain evidence="3 4">CIRM-BRFM 2984</strain>
    </source>
</reference>
<dbReference type="Gene3D" id="4.10.280.10">
    <property type="entry name" value="Helix-loop-helix DNA-binding domain"/>
    <property type="match status" value="1"/>
</dbReference>
<dbReference type="CDD" id="cd00009">
    <property type="entry name" value="AAA"/>
    <property type="match status" value="1"/>
</dbReference>
<feature type="region of interest" description="Disordered" evidence="1">
    <location>
        <begin position="1"/>
        <end position="100"/>
    </location>
</feature>
<feature type="region of interest" description="Disordered" evidence="1">
    <location>
        <begin position="1113"/>
        <end position="1172"/>
    </location>
</feature>
<feature type="compositionally biased region" description="Polar residues" evidence="1">
    <location>
        <begin position="10"/>
        <end position="19"/>
    </location>
</feature>
<keyword evidence="4" id="KW-1185">Reference proteome</keyword>
<dbReference type="PROSITE" id="PS50888">
    <property type="entry name" value="BHLH"/>
    <property type="match status" value="1"/>
</dbReference>
<dbReference type="SUPFAM" id="SSF47459">
    <property type="entry name" value="HLH, helix-loop-helix DNA-binding domain"/>
    <property type="match status" value="1"/>
</dbReference>
<dbReference type="CDD" id="cd19690">
    <property type="entry name" value="bHLHzip_spESC1_like"/>
    <property type="match status" value="1"/>
</dbReference>
<feature type="compositionally biased region" description="Polar residues" evidence="1">
    <location>
        <begin position="1018"/>
        <end position="1036"/>
    </location>
</feature>
<dbReference type="Pfam" id="PF00004">
    <property type="entry name" value="AAA"/>
    <property type="match status" value="1"/>
</dbReference>
<dbReference type="GO" id="GO:0003677">
    <property type="term" value="F:DNA binding"/>
    <property type="evidence" value="ECO:0007669"/>
    <property type="project" value="TreeGrafter"/>
</dbReference>
<dbReference type="GO" id="GO:0016887">
    <property type="term" value="F:ATP hydrolysis activity"/>
    <property type="evidence" value="ECO:0007669"/>
    <property type="project" value="InterPro"/>
</dbReference>
<dbReference type="GO" id="GO:0005634">
    <property type="term" value="C:nucleus"/>
    <property type="evidence" value="ECO:0007669"/>
    <property type="project" value="TreeGrafter"/>
</dbReference>
<feature type="domain" description="BHLH" evidence="2">
    <location>
        <begin position="1041"/>
        <end position="1092"/>
    </location>
</feature>
<evidence type="ECO:0000313" key="3">
    <source>
        <dbReference type="EMBL" id="KAK7061722.1"/>
    </source>
</evidence>
<feature type="compositionally biased region" description="Polar residues" evidence="1">
    <location>
        <begin position="855"/>
        <end position="865"/>
    </location>
</feature>
<dbReference type="EMBL" id="JAWWNJ010000002">
    <property type="protein sequence ID" value="KAK7061722.1"/>
    <property type="molecule type" value="Genomic_DNA"/>
</dbReference>
<feature type="compositionally biased region" description="Polar residues" evidence="1">
    <location>
        <begin position="888"/>
        <end position="897"/>
    </location>
</feature>
<feature type="compositionally biased region" description="Polar residues" evidence="1">
    <location>
        <begin position="997"/>
        <end position="1011"/>
    </location>
</feature>
<name>A0AAW0E8C9_9AGAR</name>
<dbReference type="Proteomes" id="UP001362999">
    <property type="component" value="Unassembled WGS sequence"/>
</dbReference>
<dbReference type="Gene3D" id="3.40.50.300">
    <property type="entry name" value="P-loop containing nucleotide triphosphate hydrolases"/>
    <property type="match status" value="1"/>
</dbReference>
<dbReference type="InterPro" id="IPR011598">
    <property type="entry name" value="bHLH_dom"/>
</dbReference>
<evidence type="ECO:0000313" key="4">
    <source>
        <dbReference type="Proteomes" id="UP001362999"/>
    </source>
</evidence>
<dbReference type="PANTHER" id="PTHR23389:SF21">
    <property type="entry name" value="ATPASE FAMILY AAA DOMAIN-CONTAINING PROTEIN 5"/>
    <property type="match status" value="1"/>
</dbReference>
<dbReference type="InterPro" id="IPR027417">
    <property type="entry name" value="P-loop_NTPase"/>
</dbReference>
<dbReference type="SMART" id="SM00353">
    <property type="entry name" value="HLH"/>
    <property type="match status" value="1"/>
</dbReference>
<proteinExistence type="predicted"/>
<dbReference type="AlphaFoldDB" id="A0AAW0E8C9"/>
<dbReference type="InterPro" id="IPR003593">
    <property type="entry name" value="AAA+_ATPase"/>
</dbReference>
<dbReference type="InterPro" id="IPR036638">
    <property type="entry name" value="HLH_DNA-bd_sf"/>
</dbReference>
<feature type="region of interest" description="Disordered" evidence="1">
    <location>
        <begin position="795"/>
        <end position="1052"/>
    </location>
</feature>
<feature type="compositionally biased region" description="Polar residues" evidence="1">
    <location>
        <begin position="1131"/>
        <end position="1151"/>
    </location>
</feature>
<evidence type="ECO:0000256" key="1">
    <source>
        <dbReference type="SAM" id="MobiDB-lite"/>
    </source>
</evidence>
<feature type="compositionally biased region" description="Low complexity" evidence="1">
    <location>
        <begin position="69"/>
        <end position="83"/>
    </location>
</feature>
<dbReference type="GO" id="GO:0005524">
    <property type="term" value="F:ATP binding"/>
    <property type="evidence" value="ECO:0007669"/>
    <property type="project" value="InterPro"/>
</dbReference>
<dbReference type="SMART" id="SM00382">
    <property type="entry name" value="AAA"/>
    <property type="match status" value="1"/>
</dbReference>